<dbReference type="PROSITE" id="PS51196">
    <property type="entry name" value="SECA_MOTOR_DEAD"/>
    <property type="match status" value="1"/>
</dbReference>
<evidence type="ECO:0000313" key="6">
    <source>
        <dbReference type="EMBL" id="CAD8542761.1"/>
    </source>
</evidence>
<keyword evidence="1" id="KW-0813">Transport</keyword>
<evidence type="ECO:0000313" key="5">
    <source>
        <dbReference type="EMBL" id="CAD8542760.1"/>
    </source>
</evidence>
<proteinExistence type="predicted"/>
<dbReference type="SUPFAM" id="SSF53300">
    <property type="entry name" value="vWA-like"/>
    <property type="match status" value="1"/>
</dbReference>
<evidence type="ECO:0000256" key="2">
    <source>
        <dbReference type="ARBA" id="ARBA00023010"/>
    </source>
</evidence>
<dbReference type="EMBL" id="HBER01035603">
    <property type="protein sequence ID" value="CAD8542761.1"/>
    <property type="molecule type" value="Transcribed_RNA"/>
</dbReference>
<dbReference type="PROSITE" id="PS50234">
    <property type="entry name" value="VWFA"/>
    <property type="match status" value="1"/>
</dbReference>
<dbReference type="InterPro" id="IPR036465">
    <property type="entry name" value="vWFA_dom_sf"/>
</dbReference>
<dbReference type="SMART" id="SM00327">
    <property type="entry name" value="VWA"/>
    <property type="match status" value="1"/>
</dbReference>
<dbReference type="InterPro" id="IPR002035">
    <property type="entry name" value="VWF_A"/>
</dbReference>
<dbReference type="PANTHER" id="PTHR30612:SF0">
    <property type="entry name" value="CHLOROPLAST PROTEIN-TRANSPORTING ATPASE"/>
    <property type="match status" value="1"/>
</dbReference>
<organism evidence="5">
    <name type="scientific">Calcidiscus leptoporus</name>
    <dbReference type="NCBI Taxonomy" id="127549"/>
    <lineage>
        <taxon>Eukaryota</taxon>
        <taxon>Haptista</taxon>
        <taxon>Haptophyta</taxon>
        <taxon>Prymnesiophyceae</taxon>
        <taxon>Coccolithales</taxon>
        <taxon>Calcidiscaceae</taxon>
        <taxon>Calcidiscus</taxon>
    </lineage>
</organism>
<evidence type="ECO:0000256" key="1">
    <source>
        <dbReference type="ARBA" id="ARBA00022927"/>
    </source>
</evidence>
<keyword evidence="1" id="KW-0653">Protein transport</keyword>
<accession>A0A6U5JQH3</accession>
<dbReference type="InterPro" id="IPR000185">
    <property type="entry name" value="SecA"/>
</dbReference>
<dbReference type="EMBL" id="HBER01035602">
    <property type="protein sequence ID" value="CAD8542760.1"/>
    <property type="molecule type" value="Transcribed_RNA"/>
</dbReference>
<dbReference type="PANTHER" id="PTHR30612">
    <property type="entry name" value="SECA INNER MEMBRANE COMPONENT OF SEC PROTEIN SECRETION SYSTEM"/>
    <property type="match status" value="1"/>
</dbReference>
<dbReference type="Pfam" id="PF00092">
    <property type="entry name" value="VWA"/>
    <property type="match status" value="1"/>
</dbReference>
<evidence type="ECO:0008006" key="7">
    <source>
        <dbReference type="Google" id="ProtNLM"/>
    </source>
</evidence>
<name>A0A6U5JQH3_9EUKA</name>
<dbReference type="InterPro" id="IPR014018">
    <property type="entry name" value="SecA_motor_DEAD"/>
</dbReference>
<dbReference type="AlphaFoldDB" id="A0A6U5JQH3"/>
<dbReference type="GO" id="GO:0006886">
    <property type="term" value="P:intracellular protein transport"/>
    <property type="evidence" value="ECO:0007669"/>
    <property type="project" value="InterPro"/>
</dbReference>
<feature type="domain" description="VWFA" evidence="3">
    <location>
        <begin position="532"/>
        <end position="705"/>
    </location>
</feature>
<dbReference type="SUPFAM" id="SSF52540">
    <property type="entry name" value="P-loop containing nucleoside triphosphate hydrolases"/>
    <property type="match status" value="1"/>
</dbReference>
<keyword evidence="2" id="KW-0811">Translocation</keyword>
<evidence type="ECO:0000259" key="3">
    <source>
        <dbReference type="PROSITE" id="PS50234"/>
    </source>
</evidence>
<evidence type="ECO:0000259" key="4">
    <source>
        <dbReference type="PROSITE" id="PS51196"/>
    </source>
</evidence>
<gene>
    <name evidence="5" type="ORF">CLEP1334_LOCUS18047</name>
    <name evidence="6" type="ORF">CLEP1334_LOCUS18048</name>
</gene>
<dbReference type="Gene3D" id="3.40.50.300">
    <property type="entry name" value="P-loop containing nucleotide triphosphate hydrolases"/>
    <property type="match status" value="1"/>
</dbReference>
<dbReference type="CDD" id="cd00198">
    <property type="entry name" value="vWFA"/>
    <property type="match status" value="1"/>
</dbReference>
<dbReference type="InterPro" id="IPR027417">
    <property type="entry name" value="P-loop_NTPase"/>
</dbReference>
<protein>
    <recommendedName>
        <fullName evidence="7">VWFA domain-containing protein</fullName>
    </recommendedName>
</protein>
<dbReference type="GO" id="GO:0005524">
    <property type="term" value="F:ATP binding"/>
    <property type="evidence" value="ECO:0007669"/>
    <property type="project" value="InterPro"/>
</dbReference>
<dbReference type="Gene3D" id="3.40.50.410">
    <property type="entry name" value="von Willebrand factor, type A domain"/>
    <property type="match status" value="1"/>
</dbReference>
<feature type="domain" description="SecA family profile" evidence="4">
    <location>
        <begin position="1"/>
        <end position="481"/>
    </location>
</feature>
<sequence>MYDFSVDAVCYSSMLSSRDYNDFKPMFEAFGITDRIRYGTFDTLAEKILTESHGDVRQVAKEYLSTGSAPSMRAVSGNTKRVLIVDEVDVFCSEAFFGGSYNPILALKNGAITALMRHIWSLKASFNLPAIKSHETFRAVLSSGVLSAKNEWLLERAVMEMHDAARKMHTHDHVVRNGTILYKIPGRDEYGGDWTYNYETNVEYLKEFEAGTPDLTEERLKNHLALYVRLGEFSFARLPSMFQFILGVTGTLDPSRLPPQMHNILKSELHIEKFTYCPSMYHDSKRDWKPGDEAYVQRAENVDKHWNLIVDEIGKRLTPIINLQAQRSVLVFFRDAKEIEQFLDSSYFTKYRNEAQVLTELTASLPEDRERIIRETTRQGKITLASRMYGRGTDFKIYDDRMEKAGGLHVIQTFFSPDLSEEVQIMGRCARQGDEGSYSQVLLSKIGDGFDATPETVMGWDASGVYSELSQLRANIGGSAVQALREMAKARELEHDAITRALNAPGSTDGLDALIRRYNAASGLAIGPNGIHIVFCLDESGSMKGEPWSELITAFEAFWAQTAANAGPPMHASVVQFATNARVTHQMRPMQGSAPSLTPKWSGTRFHPAVLEAQQLIDKVAGPENGYAAVVVFMSDGAAADSSRAAKVLAAIAQQHLDLFQSYTVGFGRGAPSTLKTMAFANGQQDETKYRTAAVGDLTEAFKAVAKDISPGRH</sequence>
<dbReference type="GO" id="GO:0006605">
    <property type="term" value="P:protein targeting"/>
    <property type="evidence" value="ECO:0007669"/>
    <property type="project" value="InterPro"/>
</dbReference>
<reference evidence="5" key="1">
    <citation type="submission" date="2021-01" db="EMBL/GenBank/DDBJ databases">
        <authorList>
            <person name="Corre E."/>
            <person name="Pelletier E."/>
            <person name="Niang G."/>
            <person name="Scheremetjew M."/>
            <person name="Finn R."/>
            <person name="Kale V."/>
            <person name="Holt S."/>
            <person name="Cochrane G."/>
            <person name="Meng A."/>
            <person name="Brown T."/>
            <person name="Cohen L."/>
        </authorList>
    </citation>
    <scope>NUCLEOTIDE SEQUENCE</scope>
    <source>
        <strain evidence="5">RCC1130</strain>
    </source>
</reference>